<dbReference type="RefSeq" id="WP_131168278.1">
    <property type="nucleotide sequence ID" value="NZ_SDMQ01000008.1"/>
</dbReference>
<reference evidence="8 9" key="1">
    <citation type="submission" date="2019-01" db="EMBL/GenBank/DDBJ databases">
        <title>Lactibacter flavus gen. nov., sp. nov., a novel bacterium of the family Propionibacteriaceae isolated from raw milk and dairy products.</title>
        <authorList>
            <person name="Huptas C."/>
            <person name="Wenning M."/>
            <person name="Breitenwieser F."/>
            <person name="Doll E."/>
            <person name="Von Neubeck M."/>
            <person name="Busse H.-J."/>
            <person name="Scherer S."/>
        </authorList>
    </citation>
    <scope>NUCLEOTIDE SEQUENCE [LARGE SCALE GENOMIC DNA]</scope>
    <source>
        <strain evidence="8 9">KCTC 33808</strain>
    </source>
</reference>
<dbReference type="PANTHER" id="PTHR42813:SF2">
    <property type="entry name" value="DEHYDROGENASE, ZINC-CONTAINING, PUTATIVE (AFU_ORTHOLOGUE AFUA_2G02810)-RELATED"/>
    <property type="match status" value="1"/>
</dbReference>
<dbReference type="Gene3D" id="3.90.180.10">
    <property type="entry name" value="Medium-chain alcohol dehydrogenases, catalytic domain"/>
    <property type="match status" value="1"/>
</dbReference>
<proteinExistence type="inferred from homology"/>
<name>A0A4V2JSE5_9ACTN</name>
<evidence type="ECO:0000256" key="2">
    <source>
        <dbReference type="ARBA" id="ARBA00022723"/>
    </source>
</evidence>
<dbReference type="EMBL" id="SDMQ01000008">
    <property type="protein sequence ID" value="TBT84349.1"/>
    <property type="molecule type" value="Genomic_DNA"/>
</dbReference>
<sequence length="394" mass="42176">MRALTWQGLEKVAVQDVPDPVIQQQTDAIVRVTSTAICGSDLHLYGVLAPYLHPGDVLGHEFMGVVEQVGAAVENLAVGDRVVVPFTISCGHCFACDRGLFAQCETTRDHEQDTGAALFGYTSLYGRVPGGQAELVRVPHADFGPVKVPDGFEDERFLYLSDILPTAWQGVAYADVPDGGTLAVLGLGPVGQLAVRSAFQRGVQRVLAVDLVDERLELAAAAGAEVIDLREVKDVVAALKERTDGRGPESVLEAVGMEAHGNPVAEKVIAATARLPKPLARKAIETVGIDRLDALHTALGAVQRGGTVSLSGVYGGMADPMPMMAMFDKGITLRMGQCHVRRWTDELVGIVEKEGDVLGLEQLATHRIPLEDAPEAYRMFQEKSDGCIKVVLKP</sequence>
<keyword evidence="4" id="KW-0560">Oxidoreductase</keyword>
<organism evidence="8 9">
    <name type="scientific">Propioniciclava sinopodophylli</name>
    <dbReference type="NCBI Taxonomy" id="1837344"/>
    <lineage>
        <taxon>Bacteria</taxon>
        <taxon>Bacillati</taxon>
        <taxon>Actinomycetota</taxon>
        <taxon>Actinomycetes</taxon>
        <taxon>Propionibacteriales</taxon>
        <taxon>Propionibacteriaceae</taxon>
        <taxon>Propioniciclava</taxon>
    </lineage>
</organism>
<dbReference type="Gene3D" id="3.40.50.720">
    <property type="entry name" value="NAD(P)-binding Rossmann-like Domain"/>
    <property type="match status" value="1"/>
</dbReference>
<dbReference type="SUPFAM" id="SSF51735">
    <property type="entry name" value="NAD(P)-binding Rossmann-fold domains"/>
    <property type="match status" value="1"/>
</dbReference>
<dbReference type="InterPro" id="IPR013154">
    <property type="entry name" value="ADH-like_N"/>
</dbReference>
<dbReference type="CDD" id="cd08283">
    <property type="entry name" value="FDH_like_1"/>
    <property type="match status" value="1"/>
</dbReference>
<dbReference type="Pfam" id="PF00107">
    <property type="entry name" value="ADH_zinc_N"/>
    <property type="match status" value="1"/>
</dbReference>
<dbReference type="InterPro" id="IPR013149">
    <property type="entry name" value="ADH-like_C"/>
</dbReference>
<feature type="domain" description="Alcohol dehydrogenase-like N-terminal" evidence="7">
    <location>
        <begin position="25"/>
        <end position="145"/>
    </location>
</feature>
<evidence type="ECO:0000256" key="4">
    <source>
        <dbReference type="ARBA" id="ARBA00023002"/>
    </source>
</evidence>
<dbReference type="InterPro" id="IPR002328">
    <property type="entry name" value="ADH_Zn_CS"/>
</dbReference>
<evidence type="ECO:0000256" key="1">
    <source>
        <dbReference type="ARBA" id="ARBA00001947"/>
    </source>
</evidence>
<dbReference type="SUPFAM" id="SSF50129">
    <property type="entry name" value="GroES-like"/>
    <property type="match status" value="1"/>
</dbReference>
<evidence type="ECO:0000313" key="8">
    <source>
        <dbReference type="EMBL" id="TBT84349.1"/>
    </source>
</evidence>
<feature type="domain" description="Alcohol dehydrogenase-like C-terminal" evidence="6">
    <location>
        <begin position="189"/>
        <end position="258"/>
    </location>
</feature>
<dbReference type="OrthoDB" id="241504at2"/>
<dbReference type="InterPro" id="IPR036291">
    <property type="entry name" value="NAD(P)-bd_dom_sf"/>
</dbReference>
<keyword evidence="3 5" id="KW-0862">Zinc</keyword>
<dbReference type="GO" id="GO:0016491">
    <property type="term" value="F:oxidoreductase activity"/>
    <property type="evidence" value="ECO:0007669"/>
    <property type="project" value="UniProtKB-KW"/>
</dbReference>
<dbReference type="Pfam" id="PF08240">
    <property type="entry name" value="ADH_N"/>
    <property type="match status" value="1"/>
</dbReference>
<evidence type="ECO:0000259" key="6">
    <source>
        <dbReference type="Pfam" id="PF00107"/>
    </source>
</evidence>
<dbReference type="PANTHER" id="PTHR42813">
    <property type="entry name" value="ZINC-TYPE ALCOHOL DEHYDROGENASE-LIKE"/>
    <property type="match status" value="1"/>
</dbReference>
<comment type="caution">
    <text evidence="8">The sequence shown here is derived from an EMBL/GenBank/DDBJ whole genome shotgun (WGS) entry which is preliminary data.</text>
</comment>
<evidence type="ECO:0000259" key="7">
    <source>
        <dbReference type="Pfam" id="PF08240"/>
    </source>
</evidence>
<dbReference type="Proteomes" id="UP000292373">
    <property type="component" value="Unassembled WGS sequence"/>
</dbReference>
<dbReference type="PROSITE" id="PS00059">
    <property type="entry name" value="ADH_ZINC"/>
    <property type="match status" value="1"/>
</dbReference>
<dbReference type="GO" id="GO:0008270">
    <property type="term" value="F:zinc ion binding"/>
    <property type="evidence" value="ECO:0007669"/>
    <property type="project" value="InterPro"/>
</dbReference>
<accession>A0A4V2JSE5</accession>
<dbReference type="InterPro" id="IPR011032">
    <property type="entry name" value="GroES-like_sf"/>
</dbReference>
<evidence type="ECO:0000313" key="9">
    <source>
        <dbReference type="Proteomes" id="UP000292373"/>
    </source>
</evidence>
<evidence type="ECO:0000256" key="5">
    <source>
        <dbReference type="RuleBase" id="RU361277"/>
    </source>
</evidence>
<evidence type="ECO:0000256" key="3">
    <source>
        <dbReference type="ARBA" id="ARBA00022833"/>
    </source>
</evidence>
<keyword evidence="2 5" id="KW-0479">Metal-binding</keyword>
<comment type="cofactor">
    <cofactor evidence="1 5">
        <name>Zn(2+)</name>
        <dbReference type="ChEBI" id="CHEBI:29105"/>
    </cofactor>
</comment>
<gene>
    <name evidence="8" type="ORF">ET989_09410</name>
</gene>
<dbReference type="AlphaFoldDB" id="A0A4V2JSE5"/>
<comment type="similarity">
    <text evidence="5">Belongs to the zinc-containing alcohol dehydrogenase family.</text>
</comment>
<keyword evidence="9" id="KW-1185">Reference proteome</keyword>
<protein>
    <submittedName>
        <fullName evidence="8">Glutathione-dependent formaldehyde dehydrogenase</fullName>
    </submittedName>
</protein>